<gene>
    <name evidence="1" type="ORF">RCOM_0646350</name>
</gene>
<reference evidence="2" key="1">
    <citation type="journal article" date="2010" name="Nat. Biotechnol.">
        <title>Draft genome sequence of the oilseed species Ricinus communis.</title>
        <authorList>
            <person name="Chan A.P."/>
            <person name="Crabtree J."/>
            <person name="Zhao Q."/>
            <person name="Lorenzi H."/>
            <person name="Orvis J."/>
            <person name="Puiu D."/>
            <person name="Melake-Berhan A."/>
            <person name="Jones K.M."/>
            <person name="Redman J."/>
            <person name="Chen G."/>
            <person name="Cahoon E.B."/>
            <person name="Gedil M."/>
            <person name="Stanke M."/>
            <person name="Haas B.J."/>
            <person name="Wortman J.R."/>
            <person name="Fraser-Liggett C.M."/>
            <person name="Ravel J."/>
            <person name="Rabinowicz P.D."/>
        </authorList>
    </citation>
    <scope>NUCLEOTIDE SEQUENCE [LARGE SCALE GENOMIC DNA]</scope>
    <source>
        <strain evidence="2">cv. Hale</strain>
    </source>
</reference>
<protein>
    <submittedName>
        <fullName evidence="1">Uncharacterized protein</fullName>
    </submittedName>
</protein>
<dbReference type="EMBL" id="EQ973945">
    <property type="protein sequence ID" value="EEF37591.1"/>
    <property type="molecule type" value="Genomic_DNA"/>
</dbReference>
<evidence type="ECO:0000313" key="1">
    <source>
        <dbReference type="EMBL" id="EEF37591.1"/>
    </source>
</evidence>
<proteinExistence type="predicted"/>
<dbReference type="AlphaFoldDB" id="B9SFH9"/>
<name>B9SFH9_RICCO</name>
<dbReference type="InParanoid" id="B9SFH9"/>
<sequence length="127" mass="14334">MHIANMLKLVEEGLFALQPRNRTCTLLYRMQITQNSQALSLSPSRPGGHSCYDTLPCWRWRHSVAYNPVKVGPPLSFPIPVWALIAYILSLPADPARSQLETNVEIRATVAELPELIKGQNHSRFNL</sequence>
<dbReference type="Proteomes" id="UP000008311">
    <property type="component" value="Unassembled WGS sequence"/>
</dbReference>
<organism evidence="1 2">
    <name type="scientific">Ricinus communis</name>
    <name type="common">Castor bean</name>
    <dbReference type="NCBI Taxonomy" id="3988"/>
    <lineage>
        <taxon>Eukaryota</taxon>
        <taxon>Viridiplantae</taxon>
        <taxon>Streptophyta</taxon>
        <taxon>Embryophyta</taxon>
        <taxon>Tracheophyta</taxon>
        <taxon>Spermatophyta</taxon>
        <taxon>Magnoliopsida</taxon>
        <taxon>eudicotyledons</taxon>
        <taxon>Gunneridae</taxon>
        <taxon>Pentapetalae</taxon>
        <taxon>rosids</taxon>
        <taxon>fabids</taxon>
        <taxon>Malpighiales</taxon>
        <taxon>Euphorbiaceae</taxon>
        <taxon>Acalyphoideae</taxon>
        <taxon>Acalypheae</taxon>
        <taxon>Ricinus</taxon>
    </lineage>
</organism>
<evidence type="ECO:0000313" key="2">
    <source>
        <dbReference type="Proteomes" id="UP000008311"/>
    </source>
</evidence>
<accession>B9SFH9</accession>
<keyword evidence="2" id="KW-1185">Reference proteome</keyword>